<comment type="caution">
    <text evidence="4">The sequence shown here is derived from an EMBL/GenBank/DDBJ whole genome shotgun (WGS) entry which is preliminary data.</text>
</comment>
<dbReference type="Gene3D" id="3.40.50.11710">
    <property type="entry name" value="Cyclodipeptide synthase"/>
    <property type="match status" value="1"/>
</dbReference>
<keyword evidence="2" id="KW-0808">Transferase</keyword>
<evidence type="ECO:0000313" key="5">
    <source>
        <dbReference type="Proteomes" id="UP000288351"/>
    </source>
</evidence>
<comment type="similarity">
    <text evidence="1">Belongs to the CDPS family.</text>
</comment>
<organism evidence="4 5">
    <name type="scientific">Streptomyces noursei</name>
    <name type="common">Streptomyces albulus</name>
    <dbReference type="NCBI Taxonomy" id="1971"/>
    <lineage>
        <taxon>Bacteria</taxon>
        <taxon>Bacillati</taxon>
        <taxon>Actinomycetota</taxon>
        <taxon>Actinomycetes</taxon>
        <taxon>Kitasatosporales</taxon>
        <taxon>Streptomycetaceae</taxon>
        <taxon>Streptomyces</taxon>
    </lineage>
</organism>
<evidence type="ECO:0000313" key="4">
    <source>
        <dbReference type="EMBL" id="GCB88430.1"/>
    </source>
</evidence>
<dbReference type="InterPro" id="IPR030903">
    <property type="entry name" value="CDPS"/>
</dbReference>
<dbReference type="GO" id="GO:0016755">
    <property type="term" value="F:aminoacyltransferase activity"/>
    <property type="evidence" value="ECO:0007669"/>
    <property type="project" value="InterPro"/>
</dbReference>
<dbReference type="STRING" id="68570.DC74_296"/>
<dbReference type="Proteomes" id="UP000288351">
    <property type="component" value="Unassembled WGS sequence"/>
</dbReference>
<sequence>MDTSMGAGGSGATDFGADARAGTVAGRRVPPGFTIEPFTDRCREIWARGEHALIGVSPGNGYFSEQRLTGLLRWASEAFAEVDPIVPDVALVHTYRALGHPEERARSYAQRDTRRLCRRIARAWTASGVPEHRHRIRTLTEFTGDPTYRALLGRVERAAERQPSVREVFLRASGKALASHLKGATPTPEQLAEGMRYLIAEMPLCMDTPGILAVPSSVHVYHQVIPTVPLVFDELFSTPLQAYAVVRPVLPGPPPSAPPRRSGQLPPVGPLTGVVTGP</sequence>
<dbReference type="Pfam" id="PF16715">
    <property type="entry name" value="CDPS"/>
    <property type="match status" value="1"/>
</dbReference>
<protein>
    <recommendedName>
        <fullName evidence="3">Cyclodipeptide synthase</fullName>
    </recommendedName>
</protein>
<name>A0A059VN93_STRNR</name>
<evidence type="ECO:0000256" key="2">
    <source>
        <dbReference type="ARBA" id="ARBA00022679"/>
    </source>
</evidence>
<reference evidence="4 5" key="1">
    <citation type="journal article" date="2019" name="Microbiol. Resour. Announc.">
        <title>Draft Genome Sequence of the Most Traditional epsilon-Poly-l-Lysine Producer, Streptomyces albulus NBRC14147.</title>
        <authorList>
            <person name="Yamanaka K."/>
            <person name="Hamano Y."/>
        </authorList>
    </citation>
    <scope>NUCLEOTIDE SEQUENCE [LARGE SCALE GENOMIC DNA]</scope>
    <source>
        <strain evidence="4 5">NBRC 14147</strain>
    </source>
</reference>
<dbReference type="eggNOG" id="ENOG5032VVM">
    <property type="taxonomic scope" value="Bacteria"/>
</dbReference>
<dbReference type="InterPro" id="IPR038622">
    <property type="entry name" value="CDPS_sf"/>
</dbReference>
<dbReference type="RefSeq" id="WP_016576960.1">
    <property type="nucleotide sequence ID" value="NZ_BHXC01000006.1"/>
</dbReference>
<accession>A0A059VN93</accession>
<dbReference type="EMBL" id="BHXC01000006">
    <property type="protein sequence ID" value="GCB88430.1"/>
    <property type="molecule type" value="Genomic_DNA"/>
</dbReference>
<dbReference type="AlphaFoldDB" id="A0A059VN93"/>
<dbReference type="NCBIfam" id="TIGR04539">
    <property type="entry name" value="tRNA_cyclodipep"/>
    <property type="match status" value="1"/>
</dbReference>
<evidence type="ECO:0000256" key="3">
    <source>
        <dbReference type="ARBA" id="ARBA00030771"/>
    </source>
</evidence>
<proteinExistence type="inferred from homology"/>
<gene>
    <name evidence="4" type="ORF">SALB_01100</name>
</gene>
<evidence type="ECO:0000256" key="1">
    <source>
        <dbReference type="ARBA" id="ARBA00006034"/>
    </source>
</evidence>